<evidence type="ECO:0000256" key="10">
    <source>
        <dbReference type="RuleBase" id="RU000682"/>
    </source>
</evidence>
<feature type="region of interest" description="Disordered" evidence="11">
    <location>
        <begin position="161"/>
        <end position="259"/>
    </location>
</feature>
<proteinExistence type="inferred from homology"/>
<keyword evidence="13" id="KW-1185">Reference proteome</keyword>
<dbReference type="FunFam" id="1.10.10.60:FF:000053">
    <property type="entry name" value="H6 family homeobox 2"/>
    <property type="match status" value="1"/>
</dbReference>
<dbReference type="PROSITE" id="PS00027">
    <property type="entry name" value="HOMEOBOX_1"/>
    <property type="match status" value="1"/>
</dbReference>
<dbReference type="OMA" id="QRASHRM"/>
<evidence type="ECO:0000256" key="3">
    <source>
        <dbReference type="ARBA" id="ARBA00023015"/>
    </source>
</evidence>
<dbReference type="KEGG" id="bgt:106071506"/>
<dbReference type="OrthoDB" id="6159439at2759"/>
<keyword evidence="2" id="KW-0217">Developmental protein</keyword>
<dbReference type="Pfam" id="PF00046">
    <property type="entry name" value="Homeodomain"/>
    <property type="match status" value="1"/>
</dbReference>
<dbReference type="InterPro" id="IPR020479">
    <property type="entry name" value="HD_metazoa"/>
</dbReference>
<keyword evidence="3" id="KW-0805">Transcription regulation</keyword>
<dbReference type="Proteomes" id="UP001165740">
    <property type="component" value="Chromosome 1"/>
</dbReference>
<feature type="DNA-binding region" description="Homeobox" evidence="9">
    <location>
        <begin position="254"/>
        <end position="313"/>
    </location>
</feature>
<evidence type="ECO:0000313" key="14">
    <source>
        <dbReference type="RefSeq" id="XP_013087084.2"/>
    </source>
</evidence>
<accession>A0A9U8EH38</accession>
<feature type="compositionally biased region" description="Low complexity" evidence="11">
    <location>
        <begin position="173"/>
        <end position="192"/>
    </location>
</feature>
<dbReference type="PROSITE" id="PS50071">
    <property type="entry name" value="HOMEOBOX_2"/>
    <property type="match status" value="1"/>
</dbReference>
<feature type="compositionally biased region" description="Basic and acidic residues" evidence="11">
    <location>
        <begin position="232"/>
        <end position="250"/>
    </location>
</feature>
<feature type="compositionally biased region" description="Basic and acidic residues" evidence="11">
    <location>
        <begin position="193"/>
        <end position="204"/>
    </location>
</feature>
<feature type="domain" description="Homeobox" evidence="12">
    <location>
        <begin position="252"/>
        <end position="312"/>
    </location>
</feature>
<dbReference type="SMART" id="SM00389">
    <property type="entry name" value="HOX"/>
    <property type="match status" value="1"/>
</dbReference>
<feature type="region of interest" description="Disordered" evidence="11">
    <location>
        <begin position="1"/>
        <end position="110"/>
    </location>
</feature>
<dbReference type="InterPro" id="IPR051300">
    <property type="entry name" value="HMX_Homeobox_TF"/>
</dbReference>
<evidence type="ECO:0000259" key="12">
    <source>
        <dbReference type="PROSITE" id="PS50071"/>
    </source>
</evidence>
<dbReference type="GeneID" id="106071506"/>
<evidence type="ECO:0000256" key="7">
    <source>
        <dbReference type="ARBA" id="ARBA00023242"/>
    </source>
</evidence>
<dbReference type="GO" id="GO:0000981">
    <property type="term" value="F:DNA-binding transcription factor activity, RNA polymerase II-specific"/>
    <property type="evidence" value="ECO:0007669"/>
    <property type="project" value="InterPro"/>
</dbReference>
<name>A0A9U8EH38_BIOGL</name>
<feature type="compositionally biased region" description="Basic and acidic residues" evidence="11">
    <location>
        <begin position="75"/>
        <end position="110"/>
    </location>
</feature>
<dbReference type="Gene3D" id="1.10.10.60">
    <property type="entry name" value="Homeodomain-like"/>
    <property type="match status" value="1"/>
</dbReference>
<feature type="compositionally biased region" description="Low complexity" evidence="11">
    <location>
        <begin position="356"/>
        <end position="371"/>
    </location>
</feature>
<dbReference type="InterPro" id="IPR017970">
    <property type="entry name" value="Homeobox_CS"/>
</dbReference>
<dbReference type="InterPro" id="IPR009057">
    <property type="entry name" value="Homeodomain-like_sf"/>
</dbReference>
<keyword evidence="6" id="KW-0804">Transcription</keyword>
<dbReference type="SUPFAM" id="SSF46689">
    <property type="entry name" value="Homeodomain-like"/>
    <property type="match status" value="1"/>
</dbReference>
<dbReference type="RefSeq" id="XP_013087084.2">
    <property type="nucleotide sequence ID" value="XM_013231630.2"/>
</dbReference>
<dbReference type="GO" id="GO:0005634">
    <property type="term" value="C:nucleus"/>
    <property type="evidence" value="ECO:0007669"/>
    <property type="project" value="UniProtKB-SubCell"/>
</dbReference>
<evidence type="ECO:0000256" key="5">
    <source>
        <dbReference type="ARBA" id="ARBA00023155"/>
    </source>
</evidence>
<gene>
    <name evidence="14" type="primary">LOC106071506</name>
</gene>
<comment type="similarity">
    <text evidence="8">Belongs to the HMX homeobox family.</text>
</comment>
<feature type="compositionally biased region" description="Low complexity" evidence="11">
    <location>
        <begin position="24"/>
        <end position="74"/>
    </location>
</feature>
<dbReference type="InterPro" id="IPR001356">
    <property type="entry name" value="HD"/>
</dbReference>
<evidence type="ECO:0000256" key="6">
    <source>
        <dbReference type="ARBA" id="ARBA00023163"/>
    </source>
</evidence>
<keyword evidence="5 9" id="KW-0371">Homeobox</keyword>
<organism evidence="13 14">
    <name type="scientific">Biomphalaria glabrata</name>
    <name type="common">Bloodfluke planorb</name>
    <name type="synonym">Freshwater snail</name>
    <dbReference type="NCBI Taxonomy" id="6526"/>
    <lineage>
        <taxon>Eukaryota</taxon>
        <taxon>Metazoa</taxon>
        <taxon>Spiralia</taxon>
        <taxon>Lophotrochozoa</taxon>
        <taxon>Mollusca</taxon>
        <taxon>Gastropoda</taxon>
        <taxon>Heterobranchia</taxon>
        <taxon>Euthyneura</taxon>
        <taxon>Panpulmonata</taxon>
        <taxon>Hygrophila</taxon>
        <taxon>Lymnaeoidea</taxon>
        <taxon>Planorbidae</taxon>
        <taxon>Biomphalaria</taxon>
    </lineage>
</organism>
<comment type="subcellular location">
    <subcellularLocation>
        <location evidence="1 9 10">Nucleus</location>
    </subcellularLocation>
</comment>
<evidence type="ECO:0000256" key="9">
    <source>
        <dbReference type="PROSITE-ProRule" id="PRU00108"/>
    </source>
</evidence>
<evidence type="ECO:0000256" key="11">
    <source>
        <dbReference type="SAM" id="MobiDB-lite"/>
    </source>
</evidence>
<keyword evidence="4 9" id="KW-0238">DNA-binding</keyword>
<dbReference type="PANTHER" id="PTHR46110">
    <property type="entry name" value="HOMEOBOX PROTEIN HMX"/>
    <property type="match status" value="1"/>
</dbReference>
<dbReference type="PRINTS" id="PR00024">
    <property type="entry name" value="HOMEOBOX"/>
</dbReference>
<evidence type="ECO:0000256" key="8">
    <source>
        <dbReference type="ARBA" id="ARBA00038165"/>
    </source>
</evidence>
<evidence type="ECO:0000256" key="2">
    <source>
        <dbReference type="ARBA" id="ARBA00022473"/>
    </source>
</evidence>
<dbReference type="CDD" id="cd00086">
    <property type="entry name" value="homeodomain"/>
    <property type="match status" value="1"/>
</dbReference>
<sequence>MFCFNSTPPHPLLSERYAMATDDSVLPSSKTSSPTTPSALSPTLSSTSPKSPVKTPTSVAAPLKKSSFSISSILGEDKTDGARRSPSHGDGRRDDDTEDSVCERTRRDASKEAVVTSISDLYQRFQLYSDQARLAPGLASRAASFGLWYPWYPGLITSQHSDGSHPLASRMRPASPKGPSSPLSSRGGSPDPHLQEFIEERGNERPCSPPFKRPAGDMYDSADEDNDSNRGGGKDDSNNSKDDSDDEERRKQRKKKTRTVFSRSQVFQLESTFDMKRYLSSSERAGLAATLHLTETQVKIWFQNRRNKWKRQLAAEMEAANLSQRASHRMVRVPVLYHENNFPPPPSRSDSMHTGSSPPINPSTLSSPLPPTLTSSLSPLCYPHHYPHISSLRSLHGAV</sequence>
<dbReference type="GO" id="GO:0000977">
    <property type="term" value="F:RNA polymerase II transcription regulatory region sequence-specific DNA binding"/>
    <property type="evidence" value="ECO:0007669"/>
    <property type="project" value="TreeGrafter"/>
</dbReference>
<evidence type="ECO:0000256" key="4">
    <source>
        <dbReference type="ARBA" id="ARBA00023125"/>
    </source>
</evidence>
<keyword evidence="7 9" id="KW-0539">Nucleus</keyword>
<dbReference type="AlphaFoldDB" id="A0A9U8EH38"/>
<reference evidence="14" key="1">
    <citation type="submission" date="2025-08" db="UniProtKB">
        <authorList>
            <consortium name="RefSeq"/>
        </authorList>
    </citation>
    <scope>IDENTIFICATION</scope>
</reference>
<evidence type="ECO:0000313" key="13">
    <source>
        <dbReference type="Proteomes" id="UP001165740"/>
    </source>
</evidence>
<protein>
    <submittedName>
        <fullName evidence="14">Homeobox protein HMX3-like</fullName>
    </submittedName>
</protein>
<evidence type="ECO:0000256" key="1">
    <source>
        <dbReference type="ARBA" id="ARBA00004123"/>
    </source>
</evidence>
<dbReference type="PANTHER" id="PTHR46110:SF3">
    <property type="entry name" value="HOMEOBOX PROTEIN HMX"/>
    <property type="match status" value="1"/>
</dbReference>
<feature type="region of interest" description="Disordered" evidence="11">
    <location>
        <begin position="338"/>
        <end position="371"/>
    </location>
</feature>